<evidence type="ECO:0000259" key="18">
    <source>
        <dbReference type="Pfam" id="PF08030"/>
    </source>
</evidence>
<evidence type="ECO:0000259" key="16">
    <source>
        <dbReference type="Pfam" id="PF01794"/>
    </source>
</evidence>
<keyword evidence="5" id="KW-0285">Flavoprotein</keyword>
<dbReference type="SUPFAM" id="SSF52343">
    <property type="entry name" value="Ferredoxin reductase-like, C-terminal NADP-linked domain"/>
    <property type="match status" value="1"/>
</dbReference>
<dbReference type="InterPro" id="IPR013121">
    <property type="entry name" value="Fe_red_NAD-bd_6"/>
</dbReference>
<keyword evidence="4" id="KW-0479">Metal-binding</keyword>
<dbReference type="CDD" id="cd06186">
    <property type="entry name" value="NOX_Duox_like_FAD_NADP"/>
    <property type="match status" value="1"/>
</dbReference>
<dbReference type="InterPro" id="IPR051410">
    <property type="entry name" value="Ferric/Cupric_Reductase"/>
</dbReference>
<feature type="transmembrane region" description="Helical" evidence="15">
    <location>
        <begin position="332"/>
        <end position="353"/>
    </location>
</feature>
<dbReference type="EMBL" id="JBEVYD010000007">
    <property type="protein sequence ID" value="KAL3231382.1"/>
    <property type="molecule type" value="Genomic_DNA"/>
</dbReference>
<dbReference type="Proteomes" id="UP001623330">
    <property type="component" value="Unassembled WGS sequence"/>
</dbReference>
<feature type="transmembrane region" description="Helical" evidence="15">
    <location>
        <begin position="418"/>
        <end position="433"/>
    </location>
</feature>
<comment type="caution">
    <text evidence="19">The sequence shown here is derived from an EMBL/GenBank/DDBJ whole genome shotgun (WGS) entry which is preliminary data.</text>
</comment>
<feature type="transmembrane region" description="Helical" evidence="15">
    <location>
        <begin position="253"/>
        <end position="272"/>
    </location>
</feature>
<comment type="cofactor">
    <cofactor evidence="1">
        <name>FAD</name>
        <dbReference type="ChEBI" id="CHEBI:57692"/>
    </cofactor>
</comment>
<evidence type="ECO:0000259" key="17">
    <source>
        <dbReference type="Pfam" id="PF08022"/>
    </source>
</evidence>
<comment type="subcellular location">
    <subcellularLocation>
        <location evidence="2">Membrane</location>
        <topology evidence="2">Multi-pass membrane protein</topology>
    </subcellularLocation>
</comment>
<evidence type="ECO:0000256" key="2">
    <source>
        <dbReference type="ARBA" id="ARBA00004141"/>
    </source>
</evidence>
<evidence type="ECO:0000256" key="3">
    <source>
        <dbReference type="ARBA" id="ARBA00022448"/>
    </source>
</evidence>
<evidence type="ECO:0000313" key="20">
    <source>
        <dbReference type="Proteomes" id="UP001623330"/>
    </source>
</evidence>
<keyword evidence="4" id="KW-0349">Heme</keyword>
<dbReference type="SFLD" id="SFLDS00052">
    <property type="entry name" value="Ferric_Reductase_Domain"/>
    <property type="match status" value="1"/>
</dbReference>
<evidence type="ECO:0000256" key="14">
    <source>
        <dbReference type="ARBA" id="ARBA00023136"/>
    </source>
</evidence>
<feature type="domain" description="FAD-binding 8" evidence="17">
    <location>
        <begin position="462"/>
        <end position="550"/>
    </location>
</feature>
<evidence type="ECO:0000256" key="11">
    <source>
        <dbReference type="ARBA" id="ARBA00023002"/>
    </source>
</evidence>
<evidence type="ECO:0000256" key="6">
    <source>
        <dbReference type="ARBA" id="ARBA00022692"/>
    </source>
</evidence>
<feature type="transmembrane region" description="Helical" evidence="15">
    <location>
        <begin position="365"/>
        <end position="385"/>
    </location>
</feature>
<keyword evidence="10 15" id="KW-1133">Transmembrane helix</keyword>
<dbReference type="Pfam" id="PF01794">
    <property type="entry name" value="Ferric_reduct"/>
    <property type="match status" value="1"/>
</dbReference>
<evidence type="ECO:0000256" key="8">
    <source>
        <dbReference type="ARBA" id="ARBA00022857"/>
    </source>
</evidence>
<keyword evidence="9" id="KW-0249">Electron transport</keyword>
<dbReference type="PANTHER" id="PTHR32361:SF9">
    <property type="entry name" value="FERRIC REDUCTASE TRANSMEMBRANE COMPONENT 3-RELATED"/>
    <property type="match status" value="1"/>
</dbReference>
<feature type="domain" description="Ferric reductase NAD binding" evidence="18">
    <location>
        <begin position="557"/>
        <end position="702"/>
    </location>
</feature>
<keyword evidence="12" id="KW-0408">Iron</keyword>
<dbReference type="InterPro" id="IPR013130">
    <property type="entry name" value="Fe3_Rdtase_TM_dom"/>
</dbReference>
<dbReference type="InterPro" id="IPR013112">
    <property type="entry name" value="FAD-bd_8"/>
</dbReference>
<gene>
    <name evidence="19" type="ORF">RNJ44_00417</name>
</gene>
<evidence type="ECO:0000256" key="4">
    <source>
        <dbReference type="ARBA" id="ARBA00022617"/>
    </source>
</evidence>
<evidence type="ECO:0008006" key="21">
    <source>
        <dbReference type="Google" id="ProtNLM"/>
    </source>
</evidence>
<keyword evidence="7" id="KW-0274">FAD</keyword>
<accession>A0ABR4NSI1</accession>
<feature type="transmembrane region" description="Helical" evidence="15">
    <location>
        <begin position="391"/>
        <end position="411"/>
    </location>
</feature>
<feature type="domain" description="Ferric oxidoreductase" evidence="16">
    <location>
        <begin position="294"/>
        <end position="411"/>
    </location>
</feature>
<feature type="transmembrane region" description="Helical" evidence="15">
    <location>
        <begin position="175"/>
        <end position="197"/>
    </location>
</feature>
<reference evidence="19 20" key="1">
    <citation type="submission" date="2024-05" db="EMBL/GenBank/DDBJ databases">
        <title>Long read based assembly of the Candida bracarensis genome reveals expanded adhesin content.</title>
        <authorList>
            <person name="Marcet-Houben M."/>
            <person name="Ksiezopolska E."/>
            <person name="Gabaldon T."/>
        </authorList>
    </citation>
    <scope>NUCLEOTIDE SEQUENCE [LARGE SCALE GENOMIC DNA]</scope>
    <source>
        <strain evidence="19 20">CBM6</strain>
    </source>
</reference>
<sequence length="723" mass="83365">MFIFLILISVCYGNILDGARSVRYHGFQKKDLWENNAVMACATYTTRLPWLYEAHSTSFYEPICNYKPAMGSWITCIHDMLVDDKELGEKSFDYSFIAANKLCSVAEDMGHTHHLGFMNLTEYYSVLQNASDYIRRYNGSVAEPINYPIRVEKRIRETTLYAYHAHSFNLDRSNVYGALMNVYFLFVVGVLGVFHFLDHIGLRKRSSRLMNKIRAQFCVPALFGKSHAQYVNFKIFHGLLPVNVLLPTRLESLILLGYFLLHMILIATDYVIDPNNVLFKSKNLQLVRYLADRTGILAFAQFPIIIIFSTRNNVLEYLTGMHYSSFIAFHKWIGRFMTIDAILHSLFYTAYSLCYHTFESSRKQAYWQFGFIALVVTLILCIFSLGYMRVYFYETFLYLHIFLAFLLFVCCWKHVEKIGWGQWLCFAIFFWIVEKCTRVYKILRFGFPESKVKIYFDELGNPEYLKLIVPKGKARKNWVAKPGQYGFVYFMTPLHFWQSHPFTIEDDGSFLRLVIRPKSGLTGSLINYVLKNGINGEMLMRVSIEGPYGSNIPLKHYDDVLLFSGGSGIPGPLAHAIECLPMTKLSENKYVELVIVARDTNILKAYAKDLLKLKNSPVIVSLYLTTKFNTHRMQKFDVPDSSTPLLQESSAAFVELLSFIPIHYGRPDIASLINEHCKDESRSLAVVSCGPPVLVDSTRSICTNNIKTAKHKSIAYYEEFQCW</sequence>
<evidence type="ECO:0000256" key="1">
    <source>
        <dbReference type="ARBA" id="ARBA00001974"/>
    </source>
</evidence>
<keyword evidence="11" id="KW-0560">Oxidoreductase</keyword>
<evidence type="ECO:0000256" key="13">
    <source>
        <dbReference type="ARBA" id="ARBA00023065"/>
    </source>
</evidence>
<name>A0ABR4NSI1_9SACH</name>
<dbReference type="Pfam" id="PF08022">
    <property type="entry name" value="FAD_binding_8"/>
    <property type="match status" value="1"/>
</dbReference>
<dbReference type="InterPro" id="IPR039261">
    <property type="entry name" value="FNR_nucleotide-bd"/>
</dbReference>
<keyword evidence="20" id="KW-1185">Reference proteome</keyword>
<dbReference type="Pfam" id="PF08030">
    <property type="entry name" value="NAD_binding_6"/>
    <property type="match status" value="1"/>
</dbReference>
<keyword evidence="3" id="KW-0813">Transport</keyword>
<keyword evidence="6 15" id="KW-0812">Transmembrane</keyword>
<evidence type="ECO:0000256" key="5">
    <source>
        <dbReference type="ARBA" id="ARBA00022630"/>
    </source>
</evidence>
<keyword evidence="13" id="KW-0406">Ion transport</keyword>
<keyword evidence="14 15" id="KW-0472">Membrane</keyword>
<proteinExistence type="predicted"/>
<keyword evidence="8" id="KW-0521">NADP</keyword>
<evidence type="ECO:0000256" key="10">
    <source>
        <dbReference type="ARBA" id="ARBA00022989"/>
    </source>
</evidence>
<organism evidence="19 20">
    <name type="scientific">Nakaseomyces bracarensis</name>
    <dbReference type="NCBI Taxonomy" id="273131"/>
    <lineage>
        <taxon>Eukaryota</taxon>
        <taxon>Fungi</taxon>
        <taxon>Dikarya</taxon>
        <taxon>Ascomycota</taxon>
        <taxon>Saccharomycotina</taxon>
        <taxon>Saccharomycetes</taxon>
        <taxon>Saccharomycetales</taxon>
        <taxon>Saccharomycetaceae</taxon>
        <taxon>Nakaseomyces</taxon>
    </lineage>
</organism>
<dbReference type="Gene3D" id="3.40.50.80">
    <property type="entry name" value="Nucleotide-binding domain of ferredoxin-NADP reductase (FNR) module"/>
    <property type="match status" value="1"/>
</dbReference>
<evidence type="ECO:0000313" key="19">
    <source>
        <dbReference type="EMBL" id="KAL3231382.1"/>
    </source>
</evidence>
<evidence type="ECO:0000256" key="12">
    <source>
        <dbReference type="ARBA" id="ARBA00023004"/>
    </source>
</evidence>
<protein>
    <recommendedName>
        <fullName evidence="21">FAD-binding FR-type domain-containing protein</fullName>
    </recommendedName>
</protein>
<dbReference type="SFLD" id="SFLDG01168">
    <property type="entry name" value="Ferric_reductase_subgroup_(FRE"/>
    <property type="match status" value="1"/>
</dbReference>
<evidence type="ECO:0000256" key="9">
    <source>
        <dbReference type="ARBA" id="ARBA00022982"/>
    </source>
</evidence>
<evidence type="ECO:0000256" key="15">
    <source>
        <dbReference type="SAM" id="Phobius"/>
    </source>
</evidence>
<dbReference type="PANTHER" id="PTHR32361">
    <property type="entry name" value="FERRIC/CUPRIC REDUCTASE TRANSMEMBRANE COMPONENT"/>
    <property type="match status" value="1"/>
</dbReference>
<evidence type="ECO:0000256" key="7">
    <source>
        <dbReference type="ARBA" id="ARBA00022827"/>
    </source>
</evidence>